<evidence type="ECO:0000313" key="13">
    <source>
        <dbReference type="Proteomes" id="UP000002366"/>
    </source>
</evidence>
<evidence type="ECO:0000256" key="3">
    <source>
        <dbReference type="ARBA" id="ARBA00022763"/>
    </source>
</evidence>
<dbReference type="STRING" id="572547.Amico_0749"/>
<evidence type="ECO:0000313" key="12">
    <source>
        <dbReference type="EMBL" id="ADE56882.1"/>
    </source>
</evidence>
<dbReference type="SMART" id="SM00487">
    <property type="entry name" value="DEXDc"/>
    <property type="match status" value="1"/>
</dbReference>
<dbReference type="CDD" id="cd17991">
    <property type="entry name" value="DEXHc_TRCF"/>
    <property type="match status" value="1"/>
</dbReference>
<dbReference type="Proteomes" id="UP000002366">
    <property type="component" value="Chromosome"/>
</dbReference>
<keyword evidence="1 9" id="KW-0963">Cytoplasm</keyword>
<dbReference type="Pfam" id="PF17757">
    <property type="entry name" value="UvrB_inter"/>
    <property type="match status" value="1"/>
</dbReference>
<dbReference type="RefSeq" id="WP_013048148.1">
    <property type="nucleotide sequence ID" value="NC_014011.1"/>
</dbReference>
<dbReference type="PROSITE" id="PS51192">
    <property type="entry name" value="HELICASE_ATP_BIND_1"/>
    <property type="match status" value="1"/>
</dbReference>
<keyword evidence="3 9" id="KW-0227">DNA damage</keyword>
<dbReference type="Gene3D" id="2.40.10.170">
    <property type="match status" value="1"/>
</dbReference>
<dbReference type="HOGENOM" id="CLU_005122_1_3_0"/>
<dbReference type="GO" id="GO:0005737">
    <property type="term" value="C:cytoplasm"/>
    <property type="evidence" value="ECO:0007669"/>
    <property type="project" value="UniProtKB-SubCell"/>
</dbReference>
<dbReference type="EC" id="3.6.4.-" evidence="9"/>
<evidence type="ECO:0000256" key="2">
    <source>
        <dbReference type="ARBA" id="ARBA00022741"/>
    </source>
</evidence>
<dbReference type="HAMAP" id="MF_00969">
    <property type="entry name" value="TRCF"/>
    <property type="match status" value="1"/>
</dbReference>
<keyword evidence="4 9" id="KW-0378">Hydrolase</keyword>
<evidence type="ECO:0000256" key="5">
    <source>
        <dbReference type="ARBA" id="ARBA00022806"/>
    </source>
</evidence>
<evidence type="ECO:0000256" key="6">
    <source>
        <dbReference type="ARBA" id="ARBA00022840"/>
    </source>
</evidence>
<dbReference type="InterPro" id="IPR003711">
    <property type="entry name" value="CarD-like/TRCF_RID"/>
</dbReference>
<dbReference type="eggNOG" id="COG1197">
    <property type="taxonomic scope" value="Bacteria"/>
</dbReference>
<dbReference type="SUPFAM" id="SSF143517">
    <property type="entry name" value="TRCF domain-like"/>
    <property type="match status" value="1"/>
</dbReference>
<dbReference type="InterPro" id="IPR037235">
    <property type="entry name" value="TRCF-like_C_D7"/>
</dbReference>
<dbReference type="EMBL" id="CP001997">
    <property type="protein sequence ID" value="ADE56882.1"/>
    <property type="molecule type" value="Genomic_DNA"/>
</dbReference>
<comment type="function">
    <text evidence="9">Couples transcription and DNA repair by recognizing RNA polymerase (RNAP) stalled at DNA lesions. Mediates ATP-dependent release of RNAP and its truncated transcript from the DNA, and recruitment of nucleotide excision repair machinery to the damaged site.</text>
</comment>
<feature type="domain" description="Helicase ATP-binding" evidence="10">
    <location>
        <begin position="508"/>
        <end position="669"/>
    </location>
</feature>
<evidence type="ECO:0000256" key="1">
    <source>
        <dbReference type="ARBA" id="ARBA00022490"/>
    </source>
</evidence>
<dbReference type="GO" id="GO:0016787">
    <property type="term" value="F:hydrolase activity"/>
    <property type="evidence" value="ECO:0007669"/>
    <property type="project" value="UniProtKB-KW"/>
</dbReference>
<dbReference type="KEGG" id="aco:Amico_0749"/>
<dbReference type="Gene3D" id="3.40.50.300">
    <property type="entry name" value="P-loop containing nucleotide triphosphate hydrolases"/>
    <property type="match status" value="2"/>
</dbReference>
<dbReference type="OrthoDB" id="9804325at2"/>
<comment type="similarity">
    <text evidence="9">In the N-terminal section; belongs to the UvrB family.</text>
</comment>
<dbReference type="AlphaFoldDB" id="D5EEA0"/>
<dbReference type="InterPro" id="IPR014001">
    <property type="entry name" value="Helicase_ATP-bd"/>
</dbReference>
<dbReference type="Gene3D" id="3.90.1150.50">
    <property type="entry name" value="Transcription-repair-coupling factor, D7 domain"/>
    <property type="match status" value="1"/>
</dbReference>
<dbReference type="InterPro" id="IPR041471">
    <property type="entry name" value="UvrB_inter"/>
</dbReference>
<keyword evidence="6 9" id="KW-0067">ATP-binding</keyword>
<dbReference type="PANTHER" id="PTHR47964">
    <property type="entry name" value="ATP-DEPENDENT DNA HELICASE HOMOLOG RECG, CHLOROPLASTIC"/>
    <property type="match status" value="1"/>
</dbReference>
<feature type="domain" description="Helicase C-terminal" evidence="11">
    <location>
        <begin position="694"/>
        <end position="844"/>
    </location>
</feature>
<dbReference type="InterPro" id="IPR001650">
    <property type="entry name" value="Helicase_C-like"/>
</dbReference>
<dbReference type="SMART" id="SM01058">
    <property type="entry name" value="CarD_TRCF"/>
    <property type="match status" value="1"/>
</dbReference>
<dbReference type="GO" id="GO:0005524">
    <property type="term" value="F:ATP binding"/>
    <property type="evidence" value="ECO:0007669"/>
    <property type="project" value="UniProtKB-UniRule"/>
</dbReference>
<dbReference type="Pfam" id="PF00270">
    <property type="entry name" value="DEAD"/>
    <property type="match status" value="1"/>
</dbReference>
<evidence type="ECO:0000256" key="9">
    <source>
        <dbReference type="HAMAP-Rule" id="MF_00969"/>
    </source>
</evidence>
<dbReference type="InterPro" id="IPR005118">
    <property type="entry name" value="TRCF_C"/>
</dbReference>
<protein>
    <recommendedName>
        <fullName evidence="9">Transcription-repair-coupling factor</fullName>
        <shortName evidence="9">TRCF</shortName>
        <ecNumber evidence="9">3.6.4.-</ecNumber>
    </recommendedName>
</protein>
<keyword evidence="7 9" id="KW-0238">DNA-binding</keyword>
<dbReference type="PROSITE" id="PS51194">
    <property type="entry name" value="HELICASE_CTER"/>
    <property type="match status" value="1"/>
</dbReference>
<dbReference type="InterPro" id="IPR036101">
    <property type="entry name" value="CarD-like/TRCF_RID_sf"/>
</dbReference>
<proteinExistence type="inferred from homology"/>
<keyword evidence="5 12" id="KW-0347">Helicase</keyword>
<keyword evidence="13" id="KW-1185">Reference proteome</keyword>
<organism evidence="12 13">
    <name type="scientific">Aminobacterium colombiense (strain DSM 12261 / ALA-1)</name>
    <dbReference type="NCBI Taxonomy" id="572547"/>
    <lineage>
        <taxon>Bacteria</taxon>
        <taxon>Thermotogati</taxon>
        <taxon>Synergistota</taxon>
        <taxon>Synergistia</taxon>
        <taxon>Synergistales</taxon>
        <taxon>Aminobacteriaceae</taxon>
        <taxon>Aminobacterium</taxon>
    </lineage>
</organism>
<evidence type="ECO:0000259" key="10">
    <source>
        <dbReference type="PROSITE" id="PS51192"/>
    </source>
</evidence>
<dbReference type="InterPro" id="IPR027417">
    <property type="entry name" value="P-loop_NTPase"/>
</dbReference>
<dbReference type="Pfam" id="PF00271">
    <property type="entry name" value="Helicase_C"/>
    <property type="match status" value="1"/>
</dbReference>
<dbReference type="InterPro" id="IPR004576">
    <property type="entry name" value="Mfd"/>
</dbReference>
<comment type="similarity">
    <text evidence="9">In the C-terminal section; belongs to the helicase family. RecG subfamily.</text>
</comment>
<dbReference type="SUPFAM" id="SSF141259">
    <property type="entry name" value="CarD-like"/>
    <property type="match status" value="1"/>
</dbReference>
<evidence type="ECO:0000256" key="7">
    <source>
        <dbReference type="ARBA" id="ARBA00023125"/>
    </source>
</evidence>
<gene>
    <name evidence="9" type="primary">mfd</name>
    <name evidence="12" type="ordered locus">Amico_0749</name>
</gene>
<accession>D5EEA0</accession>
<dbReference type="SMART" id="SM00982">
    <property type="entry name" value="TRCF"/>
    <property type="match status" value="1"/>
</dbReference>
<sequence length="1025" mass="116905">MWKSGEQVHLPVDGGARAWILGGASVPLLVVFSDQRQAEDFVSDFENLWEGEIVRLLYELPLSVEGVRNKSLLLQRGETLSKWKQEKGILATSPGGLLSPFLTGEGVFPLRREMGEERGRLLRWLEVAGYERVDLVWTPGQYVVRGFIVDIYDPAYALPIRIEFFDEIVESIRSFHPQSQMSAATLDEIEIHSITAAREKKLEEMIPDSCHTVLFEPSQIENKAESYRWLWEDLRHKAEVSSLSTWPDFSLSLLTNKPKIRISAAVARSRLALPIQECPHFRGDMDKFRWNCQYWRQEGYSIHLISSGTSLQNDNDLKDKLVFHKGSLSKGFIDEYRKIVLISDFEIGGLSLSPHSKPWRALPMDWKERLTENQLVVHEDYGVAVYRGVEEVASGGERFDSLILEFANKQRLLVPFMQIYKIDPLPEEATAETVLDSLRGTRWKKAVEKTRERVREEVKNLVRLYARRELLKGYAFPVASEIYRHFVEAFPYVETPDQLRAEQEILQDMESSHPMDRLLVGDVGFGKTEIAMRAAFKASEAGKQVVVLVPTTILAQQHYHTFRSRMAGFPIRVEVLSRFVSTSRQKRILEDTKKGLVDILIGTQRLLQKDIEFKDLGLLIIDEEHRFGVMHKEKLKDTREGLDVLTLSATPIPRTLSLSLRGLRSFSIISTPPYNRVPVLTMVGPRKKNLIHRAVLQELNRGGQVFFVSNRINRLKGKYEELKIMFPEARISMAHGQMAEKDLERTMLDFYNGNLDILVCTTIVESGLDIPRANTLIVDDAQELGLAQMYQLRGRVGRREEGAYAYFLYPETMPLQKETMERFEAISAFSDIGSGYSLALQDLQIRGSGDIIGVSQHGQDERVGYRFYYKMLEEEIARIRGELFSETPVDSELSGTIPSTYIPQDTIRITLYRRLLKSNDSKELNQLRKEIRDRFGPLPDSLTYLIDTVIVRISGASAGLASVVSGSDKTIVIIKNDRIHQRLCSFKGWIRTTDRIIGPGGYKGMSDLSEAIWSLLYKNAKKNGG</sequence>
<comment type="subcellular location">
    <subcellularLocation>
        <location evidence="9">Cytoplasm</location>
    </subcellularLocation>
</comment>
<dbReference type="PANTHER" id="PTHR47964:SF1">
    <property type="entry name" value="ATP-DEPENDENT DNA HELICASE HOMOLOG RECG, CHLOROPLASTIC"/>
    <property type="match status" value="1"/>
</dbReference>
<evidence type="ECO:0000259" key="11">
    <source>
        <dbReference type="PROSITE" id="PS51194"/>
    </source>
</evidence>
<dbReference type="SUPFAM" id="SSF52540">
    <property type="entry name" value="P-loop containing nucleoside triphosphate hydrolases"/>
    <property type="match status" value="3"/>
</dbReference>
<keyword evidence="8 9" id="KW-0234">DNA repair</keyword>
<dbReference type="Gene3D" id="3.30.2060.10">
    <property type="entry name" value="Penicillin-binding protein 1b domain"/>
    <property type="match status" value="1"/>
</dbReference>
<dbReference type="SMART" id="SM00490">
    <property type="entry name" value="HELICc"/>
    <property type="match status" value="1"/>
</dbReference>
<reference evidence="12 13" key="1">
    <citation type="journal article" date="2010" name="Stand. Genomic Sci.">
        <title>Complete genome sequence of Aminobacterium colombiense type strain (ALA-1).</title>
        <authorList>
            <person name="Chertkov O."/>
            <person name="Sikorski J."/>
            <person name="Brambilla E."/>
            <person name="Lapidus A."/>
            <person name="Copeland A."/>
            <person name="Glavina Del Rio T."/>
            <person name="Nolan M."/>
            <person name="Lucas S."/>
            <person name="Tice H."/>
            <person name="Cheng J.F."/>
            <person name="Han C."/>
            <person name="Detter J.C."/>
            <person name="Bruce D."/>
            <person name="Tapia R."/>
            <person name="Goodwin L."/>
            <person name="Pitluck S."/>
            <person name="Liolios K."/>
            <person name="Ivanova N."/>
            <person name="Mavromatis K."/>
            <person name="Ovchinnikova G."/>
            <person name="Pati A."/>
            <person name="Chen A."/>
            <person name="Palaniappan K."/>
            <person name="Land M."/>
            <person name="Hauser L."/>
            <person name="Chang Y.J."/>
            <person name="Jeffries C.D."/>
            <person name="Spring S."/>
            <person name="Rohde M."/>
            <person name="Goker M."/>
            <person name="Bristow J."/>
            <person name="Eisen J.A."/>
            <person name="Markowitz V."/>
            <person name="Hugenholtz P."/>
            <person name="Kyrpides N.C."/>
            <person name="Klenk H.P."/>
        </authorList>
    </citation>
    <scope>NUCLEOTIDE SEQUENCE [LARGE SCALE GENOMIC DNA]</scope>
    <source>
        <strain evidence="13">DSM 12261 / ALA-1</strain>
    </source>
</reference>
<dbReference type="GO" id="GO:0003678">
    <property type="term" value="F:DNA helicase activity"/>
    <property type="evidence" value="ECO:0007669"/>
    <property type="project" value="TreeGrafter"/>
</dbReference>
<dbReference type="GO" id="GO:0003684">
    <property type="term" value="F:damaged DNA binding"/>
    <property type="evidence" value="ECO:0007669"/>
    <property type="project" value="InterPro"/>
</dbReference>
<evidence type="ECO:0000256" key="8">
    <source>
        <dbReference type="ARBA" id="ARBA00023204"/>
    </source>
</evidence>
<dbReference type="GO" id="GO:0006355">
    <property type="term" value="P:regulation of DNA-templated transcription"/>
    <property type="evidence" value="ECO:0007669"/>
    <property type="project" value="UniProtKB-UniRule"/>
</dbReference>
<dbReference type="Pfam" id="PF02559">
    <property type="entry name" value="CarD_TRCF_RID"/>
    <property type="match status" value="1"/>
</dbReference>
<dbReference type="GO" id="GO:0000716">
    <property type="term" value="P:transcription-coupled nucleotide-excision repair, DNA damage recognition"/>
    <property type="evidence" value="ECO:0007669"/>
    <property type="project" value="UniProtKB-UniRule"/>
</dbReference>
<keyword evidence="2 9" id="KW-0547">Nucleotide-binding</keyword>
<dbReference type="InterPro" id="IPR011545">
    <property type="entry name" value="DEAD/DEAH_box_helicase_dom"/>
</dbReference>
<name>D5EEA0_AMICL</name>
<evidence type="ECO:0000256" key="4">
    <source>
        <dbReference type="ARBA" id="ARBA00022801"/>
    </source>
</evidence>
<dbReference type="Pfam" id="PF03461">
    <property type="entry name" value="TRCF"/>
    <property type="match status" value="1"/>
</dbReference>
<dbReference type="InterPro" id="IPR047112">
    <property type="entry name" value="RecG/Mfd"/>
</dbReference>